<evidence type="ECO:0000256" key="11">
    <source>
        <dbReference type="SAM" id="Phobius"/>
    </source>
</evidence>
<keyword evidence="3" id="KW-0328">Glycosyltransferase</keyword>
<evidence type="ECO:0000256" key="3">
    <source>
        <dbReference type="ARBA" id="ARBA00022676"/>
    </source>
</evidence>
<evidence type="ECO:0000256" key="2">
    <source>
        <dbReference type="ARBA" id="ARBA00022475"/>
    </source>
</evidence>
<feature type="transmembrane region" description="Helical" evidence="11">
    <location>
        <begin position="40"/>
        <end position="58"/>
    </location>
</feature>
<keyword evidence="13" id="KW-1185">Reference proteome</keyword>
<dbReference type="GO" id="GO:0016757">
    <property type="term" value="F:glycosyltransferase activity"/>
    <property type="evidence" value="ECO:0007669"/>
    <property type="project" value="UniProtKB-KW"/>
</dbReference>
<proteinExistence type="predicted"/>
<dbReference type="GO" id="GO:0032153">
    <property type="term" value="C:cell division site"/>
    <property type="evidence" value="ECO:0007669"/>
    <property type="project" value="TreeGrafter"/>
</dbReference>
<dbReference type="GO" id="GO:0051301">
    <property type="term" value="P:cell division"/>
    <property type="evidence" value="ECO:0007669"/>
    <property type="project" value="InterPro"/>
</dbReference>
<dbReference type="InterPro" id="IPR018365">
    <property type="entry name" value="Cell_cycle_FtsW-rel_CS"/>
</dbReference>
<keyword evidence="4" id="KW-0808">Transferase</keyword>
<keyword evidence="10" id="KW-0961">Cell wall biogenesis/degradation</keyword>
<dbReference type="GO" id="GO:0005886">
    <property type="term" value="C:plasma membrane"/>
    <property type="evidence" value="ECO:0007669"/>
    <property type="project" value="TreeGrafter"/>
</dbReference>
<dbReference type="GO" id="GO:0009252">
    <property type="term" value="P:peptidoglycan biosynthetic process"/>
    <property type="evidence" value="ECO:0007669"/>
    <property type="project" value="UniProtKB-KW"/>
</dbReference>
<evidence type="ECO:0000313" key="13">
    <source>
        <dbReference type="Proteomes" id="UP000250796"/>
    </source>
</evidence>
<comment type="subcellular location">
    <subcellularLocation>
        <location evidence="1">Membrane</location>
        <topology evidence="1">Multi-pass membrane protein</topology>
    </subcellularLocation>
</comment>
<evidence type="ECO:0000313" key="12">
    <source>
        <dbReference type="EMBL" id="SSC13197.1"/>
    </source>
</evidence>
<feature type="transmembrane region" description="Helical" evidence="11">
    <location>
        <begin position="65"/>
        <end position="84"/>
    </location>
</feature>
<dbReference type="NCBIfam" id="TIGR02210">
    <property type="entry name" value="rodA_shape"/>
    <property type="match status" value="1"/>
</dbReference>
<dbReference type="PANTHER" id="PTHR30474:SF1">
    <property type="entry name" value="PEPTIDOGLYCAN GLYCOSYLTRANSFERASE MRDB"/>
    <property type="match status" value="1"/>
</dbReference>
<feature type="transmembrane region" description="Helical" evidence="11">
    <location>
        <begin position="126"/>
        <end position="143"/>
    </location>
</feature>
<feature type="transmembrane region" description="Helical" evidence="11">
    <location>
        <begin position="7"/>
        <end position="28"/>
    </location>
</feature>
<dbReference type="KEGG" id="minf:MESINF_1753"/>
<feature type="transmembrane region" description="Helical" evidence="11">
    <location>
        <begin position="172"/>
        <end position="192"/>
    </location>
</feature>
<feature type="transmembrane region" description="Helical" evidence="11">
    <location>
        <begin position="290"/>
        <end position="308"/>
    </location>
</feature>
<feature type="transmembrane region" description="Helical" evidence="11">
    <location>
        <begin position="96"/>
        <end position="119"/>
    </location>
</feature>
<evidence type="ECO:0000256" key="6">
    <source>
        <dbReference type="ARBA" id="ARBA00022960"/>
    </source>
</evidence>
<sequence>MKARFEWQLPFVMAILMTFGLVVLYSATFGEREEYLFGRQLVWALLSWAVFIFTAYVLKRKVWRDFAVVLILLSTAGLVLVLFLSPIEGSKRWIDLGIASLQPSEIAKFSLILFLGYLYSLETKRYLSFLFGTLVTLMIMGLIYLEPDLGTTIIIVVIWYFMTLISKKFDRLMIVMTALIVVAVPVVLMFGLESYQRDRILSFLDPEKYASGAAYNTIQAIRAIGSGGWTGRGFVQGTMNRLGYVPADHTDFIFSVIGEEWGFVGAVTVILLYSLLLWRIWIITRRTGDFFGRLVMSGFFAVFAFHVVENIGMNLGLLPVTGIPLPLISYGGSSSMIFALQLGIVQSYAGRSVDLR</sequence>
<feature type="transmembrane region" description="Helical" evidence="11">
    <location>
        <begin position="149"/>
        <end position="165"/>
    </location>
</feature>
<dbReference type="InterPro" id="IPR011923">
    <property type="entry name" value="RodA/MrdB"/>
</dbReference>
<evidence type="ECO:0000256" key="10">
    <source>
        <dbReference type="ARBA" id="ARBA00023316"/>
    </source>
</evidence>
<dbReference type="Proteomes" id="UP000250796">
    <property type="component" value="Chromosome MESINF"/>
</dbReference>
<evidence type="ECO:0000256" key="5">
    <source>
        <dbReference type="ARBA" id="ARBA00022692"/>
    </source>
</evidence>
<dbReference type="GO" id="GO:0015648">
    <property type="term" value="F:lipid-linked peptidoglycan transporter activity"/>
    <property type="evidence" value="ECO:0007669"/>
    <property type="project" value="TreeGrafter"/>
</dbReference>
<evidence type="ECO:0000256" key="9">
    <source>
        <dbReference type="ARBA" id="ARBA00023136"/>
    </source>
</evidence>
<organism evidence="12 13">
    <name type="scientific">Mesotoga infera</name>
    <dbReference type="NCBI Taxonomy" id="1236046"/>
    <lineage>
        <taxon>Bacteria</taxon>
        <taxon>Thermotogati</taxon>
        <taxon>Thermotogota</taxon>
        <taxon>Thermotogae</taxon>
        <taxon>Kosmotogales</taxon>
        <taxon>Kosmotogaceae</taxon>
        <taxon>Mesotoga</taxon>
    </lineage>
</organism>
<dbReference type="InterPro" id="IPR001182">
    <property type="entry name" value="FtsW/RodA"/>
</dbReference>
<keyword evidence="2" id="KW-1003">Cell membrane</keyword>
<evidence type="ECO:0000256" key="4">
    <source>
        <dbReference type="ARBA" id="ARBA00022679"/>
    </source>
</evidence>
<dbReference type="GO" id="GO:0071555">
    <property type="term" value="P:cell wall organization"/>
    <property type="evidence" value="ECO:0007669"/>
    <property type="project" value="UniProtKB-KW"/>
</dbReference>
<keyword evidence="5 11" id="KW-0812">Transmembrane</keyword>
<dbReference type="EMBL" id="LS974202">
    <property type="protein sequence ID" value="SSC13197.1"/>
    <property type="molecule type" value="Genomic_DNA"/>
</dbReference>
<dbReference type="PROSITE" id="PS00428">
    <property type="entry name" value="FTSW_RODA_SPOVE"/>
    <property type="match status" value="1"/>
</dbReference>
<dbReference type="PANTHER" id="PTHR30474">
    <property type="entry name" value="CELL CYCLE PROTEIN"/>
    <property type="match status" value="1"/>
</dbReference>
<name>A0A7Z7LGT3_9BACT</name>
<keyword evidence="8 11" id="KW-1133">Transmembrane helix</keyword>
<reference evidence="12 13" key="1">
    <citation type="submission" date="2017-01" db="EMBL/GenBank/DDBJ databases">
        <authorList>
            <person name="Erauso G."/>
        </authorList>
    </citation>
    <scope>NUCLEOTIDE SEQUENCE [LARGE SCALE GENOMIC DNA]</scope>
    <source>
        <strain evidence="12">MESINF1</strain>
    </source>
</reference>
<feature type="transmembrane region" description="Helical" evidence="11">
    <location>
        <begin position="261"/>
        <end position="278"/>
    </location>
</feature>
<feature type="transmembrane region" description="Helical" evidence="11">
    <location>
        <begin position="328"/>
        <end position="349"/>
    </location>
</feature>
<evidence type="ECO:0000256" key="8">
    <source>
        <dbReference type="ARBA" id="ARBA00022989"/>
    </source>
</evidence>
<dbReference type="AlphaFoldDB" id="A0A7Z7LGT3"/>
<gene>
    <name evidence="12" type="ORF">MESINF_1753</name>
</gene>
<accession>A0A7Z7LGT3</accession>
<keyword evidence="7" id="KW-0573">Peptidoglycan synthesis</keyword>
<dbReference type="RefSeq" id="WP_169700959.1">
    <property type="nucleotide sequence ID" value="NZ_LS974202.1"/>
</dbReference>
<keyword evidence="6" id="KW-0133">Cell shape</keyword>
<dbReference type="GO" id="GO:0008360">
    <property type="term" value="P:regulation of cell shape"/>
    <property type="evidence" value="ECO:0007669"/>
    <property type="project" value="UniProtKB-KW"/>
</dbReference>
<keyword evidence="9 11" id="KW-0472">Membrane</keyword>
<dbReference type="NCBIfam" id="NF037961">
    <property type="entry name" value="RodA_shape"/>
    <property type="match status" value="1"/>
</dbReference>
<evidence type="ECO:0000256" key="7">
    <source>
        <dbReference type="ARBA" id="ARBA00022984"/>
    </source>
</evidence>
<dbReference type="Pfam" id="PF01098">
    <property type="entry name" value="FTSW_RODA_SPOVE"/>
    <property type="match status" value="1"/>
</dbReference>
<evidence type="ECO:0000256" key="1">
    <source>
        <dbReference type="ARBA" id="ARBA00004141"/>
    </source>
</evidence>
<protein>
    <submittedName>
        <fullName evidence="12">Cell cycle protein</fullName>
    </submittedName>
</protein>